<evidence type="ECO:0000313" key="3">
    <source>
        <dbReference type="Proteomes" id="UP001501676"/>
    </source>
</evidence>
<protein>
    <recommendedName>
        <fullName evidence="4">DUF4229 domain-containing protein</fullName>
    </recommendedName>
</protein>
<dbReference type="InterPro" id="IPR025323">
    <property type="entry name" value="DUF4229"/>
</dbReference>
<gene>
    <name evidence="2" type="ORF">GCM10020369_68980</name>
</gene>
<dbReference type="RefSeq" id="WP_345732453.1">
    <property type="nucleotide sequence ID" value="NZ_BAAAYN010000048.1"/>
</dbReference>
<keyword evidence="1" id="KW-0472">Membrane</keyword>
<reference evidence="3" key="1">
    <citation type="journal article" date="2019" name="Int. J. Syst. Evol. Microbiol.">
        <title>The Global Catalogue of Microorganisms (GCM) 10K type strain sequencing project: providing services to taxonomists for standard genome sequencing and annotation.</title>
        <authorList>
            <consortium name="The Broad Institute Genomics Platform"/>
            <consortium name="The Broad Institute Genome Sequencing Center for Infectious Disease"/>
            <person name="Wu L."/>
            <person name="Ma J."/>
        </authorList>
    </citation>
    <scope>NUCLEOTIDE SEQUENCE [LARGE SCALE GENOMIC DNA]</scope>
    <source>
        <strain evidence="3">JCM 9458</strain>
    </source>
</reference>
<keyword evidence="1" id="KW-0812">Transmembrane</keyword>
<dbReference type="Proteomes" id="UP001501676">
    <property type="component" value="Unassembled WGS sequence"/>
</dbReference>
<evidence type="ECO:0000256" key="1">
    <source>
        <dbReference type="SAM" id="Phobius"/>
    </source>
</evidence>
<sequence length="99" mass="11306">MTERDPAGRSSTLEQLHPGFLYTVARFMVFAACVIVLFLIGFRSWMLVLGALLLSAPLSFFLLRRQREAFAMRVEGRMSKRQQEKARLRAALAGDDDER</sequence>
<feature type="transmembrane region" description="Helical" evidence="1">
    <location>
        <begin position="45"/>
        <end position="63"/>
    </location>
</feature>
<name>A0ABP6T8W6_9ACTN</name>
<keyword evidence="3" id="KW-1185">Reference proteome</keyword>
<dbReference type="Pfam" id="PF14012">
    <property type="entry name" value="DUF4229"/>
    <property type="match status" value="1"/>
</dbReference>
<dbReference type="EMBL" id="BAAAYN010000048">
    <property type="protein sequence ID" value="GAA3395525.1"/>
    <property type="molecule type" value="Genomic_DNA"/>
</dbReference>
<organism evidence="2 3">
    <name type="scientific">Cryptosporangium minutisporangium</name>
    <dbReference type="NCBI Taxonomy" id="113569"/>
    <lineage>
        <taxon>Bacteria</taxon>
        <taxon>Bacillati</taxon>
        <taxon>Actinomycetota</taxon>
        <taxon>Actinomycetes</taxon>
        <taxon>Cryptosporangiales</taxon>
        <taxon>Cryptosporangiaceae</taxon>
        <taxon>Cryptosporangium</taxon>
    </lineage>
</organism>
<keyword evidence="1" id="KW-1133">Transmembrane helix</keyword>
<evidence type="ECO:0000313" key="2">
    <source>
        <dbReference type="EMBL" id="GAA3395525.1"/>
    </source>
</evidence>
<comment type="caution">
    <text evidence="2">The sequence shown here is derived from an EMBL/GenBank/DDBJ whole genome shotgun (WGS) entry which is preliminary data.</text>
</comment>
<accession>A0ABP6T8W6</accession>
<evidence type="ECO:0008006" key="4">
    <source>
        <dbReference type="Google" id="ProtNLM"/>
    </source>
</evidence>
<feature type="transmembrane region" description="Helical" evidence="1">
    <location>
        <begin position="20"/>
        <end position="39"/>
    </location>
</feature>
<proteinExistence type="predicted"/>